<evidence type="ECO:0000256" key="1">
    <source>
        <dbReference type="ARBA" id="ARBA00000085"/>
    </source>
</evidence>
<dbReference type="Pfam" id="PF00512">
    <property type="entry name" value="HisKA"/>
    <property type="match status" value="1"/>
</dbReference>
<keyword evidence="4" id="KW-0808">Transferase</keyword>
<evidence type="ECO:0000256" key="4">
    <source>
        <dbReference type="ARBA" id="ARBA00022679"/>
    </source>
</evidence>
<feature type="transmembrane region" description="Helical" evidence="7">
    <location>
        <begin position="59"/>
        <end position="80"/>
    </location>
</feature>
<keyword evidence="7" id="KW-1133">Transmembrane helix</keyword>
<keyword evidence="9" id="KW-0547">Nucleotide-binding</keyword>
<keyword evidence="10" id="KW-1185">Reference proteome</keyword>
<keyword evidence="6" id="KW-0175">Coiled coil</keyword>
<evidence type="ECO:0000256" key="6">
    <source>
        <dbReference type="SAM" id="Coils"/>
    </source>
</evidence>
<accession>A0ABT5FF65</accession>
<dbReference type="Proteomes" id="UP001528411">
    <property type="component" value="Unassembled WGS sequence"/>
</dbReference>
<dbReference type="Pfam" id="PF02518">
    <property type="entry name" value="HATPase_c"/>
    <property type="match status" value="1"/>
</dbReference>
<dbReference type="InterPro" id="IPR036097">
    <property type="entry name" value="HisK_dim/P_sf"/>
</dbReference>
<organism evidence="9 10">
    <name type="scientific">Psychrosphaera algicola</name>
    <dbReference type="NCBI Taxonomy" id="3023714"/>
    <lineage>
        <taxon>Bacteria</taxon>
        <taxon>Pseudomonadati</taxon>
        <taxon>Pseudomonadota</taxon>
        <taxon>Gammaproteobacteria</taxon>
        <taxon>Alteromonadales</taxon>
        <taxon>Pseudoalteromonadaceae</taxon>
        <taxon>Psychrosphaera</taxon>
    </lineage>
</organism>
<evidence type="ECO:0000256" key="2">
    <source>
        <dbReference type="ARBA" id="ARBA00012438"/>
    </source>
</evidence>
<evidence type="ECO:0000313" key="9">
    <source>
        <dbReference type="EMBL" id="MDC2889976.1"/>
    </source>
</evidence>
<dbReference type="CDD" id="cd00082">
    <property type="entry name" value="HisKA"/>
    <property type="match status" value="1"/>
</dbReference>
<comment type="catalytic activity">
    <reaction evidence="1">
        <text>ATP + protein L-histidine = ADP + protein N-phospho-L-histidine.</text>
        <dbReference type="EC" id="2.7.13.3"/>
    </reaction>
</comment>
<dbReference type="GO" id="GO:0005524">
    <property type="term" value="F:ATP binding"/>
    <property type="evidence" value="ECO:0007669"/>
    <property type="project" value="UniProtKB-KW"/>
</dbReference>
<dbReference type="SUPFAM" id="SSF47384">
    <property type="entry name" value="Homodimeric domain of signal transducing histidine kinase"/>
    <property type="match status" value="1"/>
</dbReference>
<keyword evidence="3" id="KW-0597">Phosphoprotein</keyword>
<keyword evidence="7" id="KW-0472">Membrane</keyword>
<sequence length="369" mass="41279">MNSDIIDFIFWARRTVEFGFDATLDEMPFSTIERLMTKLNSGVDTFEAAANNNLVKLEWVVTVLTIAMIIALIAQLIYVFNPLQRLITTAIAQLSSEKETARKLKEQAEFASEAKTLFMQNMSHELRTPLNGLFGMLELAIEQEGVIAKDTLIRNAKRSGNQLLRIINEILDISAIENREHTVKNSNFSITQIFDECLSPIAIICDQKHIQLEMDISEAIPENLYGAGNKLRQIINNLLNNAVKYTDHGTISFKAHCQLQQENVLLSIEIADTGIGMTKDQQSVIFSDYSPEDLTKHYNRAGLGLNIVSELTTLMDGELKLHSEYGRGSKFTIIVPFALAKAPLSRNSKSLISIINTTSPIKKSPSLMI</sequence>
<protein>
    <recommendedName>
        <fullName evidence="2">histidine kinase</fullName>
        <ecNumber evidence="2">2.7.13.3</ecNumber>
    </recommendedName>
</protein>
<dbReference type="InterPro" id="IPR003661">
    <property type="entry name" value="HisK_dim/P_dom"/>
</dbReference>
<dbReference type="PRINTS" id="PR00344">
    <property type="entry name" value="BCTRLSENSOR"/>
</dbReference>
<dbReference type="InterPro" id="IPR003594">
    <property type="entry name" value="HATPase_dom"/>
</dbReference>
<dbReference type="SUPFAM" id="SSF55874">
    <property type="entry name" value="ATPase domain of HSP90 chaperone/DNA topoisomerase II/histidine kinase"/>
    <property type="match status" value="1"/>
</dbReference>
<keyword evidence="7" id="KW-0812">Transmembrane</keyword>
<dbReference type="PANTHER" id="PTHR43047">
    <property type="entry name" value="TWO-COMPONENT HISTIDINE PROTEIN KINASE"/>
    <property type="match status" value="1"/>
</dbReference>
<evidence type="ECO:0000256" key="7">
    <source>
        <dbReference type="SAM" id="Phobius"/>
    </source>
</evidence>
<dbReference type="SMART" id="SM00388">
    <property type="entry name" value="HisKA"/>
    <property type="match status" value="1"/>
</dbReference>
<dbReference type="InterPro" id="IPR005467">
    <property type="entry name" value="His_kinase_dom"/>
</dbReference>
<dbReference type="RefSeq" id="WP_272181286.1">
    <property type="nucleotide sequence ID" value="NZ_JAQOMS010000002.1"/>
</dbReference>
<feature type="coiled-coil region" evidence="6">
    <location>
        <begin position="87"/>
        <end position="114"/>
    </location>
</feature>
<reference evidence="9 10" key="1">
    <citation type="submission" date="2023-01" db="EMBL/GenBank/DDBJ databases">
        <title>Psychrosphaera sp. nov., isolated from marine algae.</title>
        <authorList>
            <person name="Bayburt H."/>
            <person name="Choi B.J."/>
            <person name="Kim J.M."/>
            <person name="Choi D.G."/>
            <person name="Jeon C.O."/>
        </authorList>
    </citation>
    <scope>NUCLEOTIDE SEQUENCE [LARGE SCALE GENOMIC DNA]</scope>
    <source>
        <strain evidence="9 10">G1-22</strain>
    </source>
</reference>
<evidence type="ECO:0000313" key="10">
    <source>
        <dbReference type="Proteomes" id="UP001528411"/>
    </source>
</evidence>
<evidence type="ECO:0000259" key="8">
    <source>
        <dbReference type="PROSITE" id="PS50109"/>
    </source>
</evidence>
<dbReference type="EC" id="2.7.13.3" evidence="2"/>
<evidence type="ECO:0000256" key="5">
    <source>
        <dbReference type="ARBA" id="ARBA00022777"/>
    </source>
</evidence>
<feature type="domain" description="Histidine kinase" evidence="8">
    <location>
        <begin position="121"/>
        <end position="339"/>
    </location>
</feature>
<proteinExistence type="predicted"/>
<keyword evidence="9" id="KW-0067">ATP-binding</keyword>
<dbReference type="InterPro" id="IPR036890">
    <property type="entry name" value="HATPase_C_sf"/>
</dbReference>
<dbReference type="PANTHER" id="PTHR43047:SF72">
    <property type="entry name" value="OSMOSENSING HISTIDINE PROTEIN KINASE SLN1"/>
    <property type="match status" value="1"/>
</dbReference>
<comment type="caution">
    <text evidence="9">The sequence shown here is derived from an EMBL/GenBank/DDBJ whole genome shotgun (WGS) entry which is preliminary data.</text>
</comment>
<dbReference type="Gene3D" id="1.10.287.130">
    <property type="match status" value="1"/>
</dbReference>
<dbReference type="SMART" id="SM00387">
    <property type="entry name" value="HATPase_c"/>
    <property type="match status" value="1"/>
</dbReference>
<dbReference type="PROSITE" id="PS50109">
    <property type="entry name" value="HIS_KIN"/>
    <property type="match status" value="1"/>
</dbReference>
<dbReference type="EMBL" id="JAQOMS010000002">
    <property type="protein sequence ID" value="MDC2889976.1"/>
    <property type="molecule type" value="Genomic_DNA"/>
</dbReference>
<name>A0ABT5FF65_9GAMM</name>
<gene>
    <name evidence="9" type="ORF">PN838_15915</name>
</gene>
<keyword evidence="5" id="KW-0418">Kinase</keyword>
<dbReference type="InterPro" id="IPR004358">
    <property type="entry name" value="Sig_transdc_His_kin-like_C"/>
</dbReference>
<evidence type="ECO:0000256" key="3">
    <source>
        <dbReference type="ARBA" id="ARBA00022553"/>
    </source>
</evidence>
<dbReference type="Gene3D" id="3.30.565.10">
    <property type="entry name" value="Histidine kinase-like ATPase, C-terminal domain"/>
    <property type="match status" value="1"/>
</dbReference>